<dbReference type="AlphaFoldDB" id="A0A9K3JES1"/>
<organism evidence="3 4">
    <name type="scientific">Helianthus annuus</name>
    <name type="common">Common sunflower</name>
    <dbReference type="NCBI Taxonomy" id="4232"/>
    <lineage>
        <taxon>Eukaryota</taxon>
        <taxon>Viridiplantae</taxon>
        <taxon>Streptophyta</taxon>
        <taxon>Embryophyta</taxon>
        <taxon>Tracheophyta</taxon>
        <taxon>Spermatophyta</taxon>
        <taxon>Magnoliopsida</taxon>
        <taxon>eudicotyledons</taxon>
        <taxon>Gunneridae</taxon>
        <taxon>Pentapetalae</taxon>
        <taxon>asterids</taxon>
        <taxon>campanulids</taxon>
        <taxon>Asterales</taxon>
        <taxon>Asteraceae</taxon>
        <taxon>Asteroideae</taxon>
        <taxon>Heliantheae alliance</taxon>
        <taxon>Heliantheae</taxon>
        <taxon>Helianthus</taxon>
    </lineage>
</organism>
<feature type="compositionally biased region" description="Low complexity" evidence="2">
    <location>
        <begin position="282"/>
        <end position="294"/>
    </location>
</feature>
<comment type="caution">
    <text evidence="3">The sequence shown here is derived from an EMBL/GenBank/DDBJ whole genome shotgun (WGS) entry which is preliminary data.</text>
</comment>
<reference evidence="3" key="1">
    <citation type="journal article" date="2017" name="Nature">
        <title>The sunflower genome provides insights into oil metabolism, flowering and Asterid evolution.</title>
        <authorList>
            <person name="Badouin H."/>
            <person name="Gouzy J."/>
            <person name="Grassa C.J."/>
            <person name="Murat F."/>
            <person name="Staton S.E."/>
            <person name="Cottret L."/>
            <person name="Lelandais-Briere C."/>
            <person name="Owens G.L."/>
            <person name="Carrere S."/>
            <person name="Mayjonade B."/>
            <person name="Legrand L."/>
            <person name="Gill N."/>
            <person name="Kane N.C."/>
            <person name="Bowers J.E."/>
            <person name="Hubner S."/>
            <person name="Bellec A."/>
            <person name="Berard A."/>
            <person name="Berges H."/>
            <person name="Blanchet N."/>
            <person name="Boniface M.C."/>
            <person name="Brunel D."/>
            <person name="Catrice O."/>
            <person name="Chaidir N."/>
            <person name="Claudel C."/>
            <person name="Donnadieu C."/>
            <person name="Faraut T."/>
            <person name="Fievet G."/>
            <person name="Helmstetter N."/>
            <person name="King M."/>
            <person name="Knapp S.J."/>
            <person name="Lai Z."/>
            <person name="Le Paslier M.C."/>
            <person name="Lippi Y."/>
            <person name="Lorenzon L."/>
            <person name="Mandel J.R."/>
            <person name="Marage G."/>
            <person name="Marchand G."/>
            <person name="Marquand E."/>
            <person name="Bret-Mestries E."/>
            <person name="Morien E."/>
            <person name="Nambeesan S."/>
            <person name="Nguyen T."/>
            <person name="Pegot-Espagnet P."/>
            <person name="Pouilly N."/>
            <person name="Raftis F."/>
            <person name="Sallet E."/>
            <person name="Schiex T."/>
            <person name="Thomas J."/>
            <person name="Vandecasteele C."/>
            <person name="Vares D."/>
            <person name="Vear F."/>
            <person name="Vautrin S."/>
            <person name="Crespi M."/>
            <person name="Mangin B."/>
            <person name="Burke J.M."/>
            <person name="Salse J."/>
            <person name="Munos S."/>
            <person name="Vincourt P."/>
            <person name="Rieseberg L.H."/>
            <person name="Langlade N.B."/>
        </authorList>
    </citation>
    <scope>NUCLEOTIDE SEQUENCE</scope>
    <source>
        <tissue evidence="3">Leaves</tissue>
    </source>
</reference>
<evidence type="ECO:0000313" key="4">
    <source>
        <dbReference type="Proteomes" id="UP000215914"/>
    </source>
</evidence>
<sequence length="341" mass="39267">MPSLVLPVQVTRYLRPHVAPLLYDVEKIVEIEKVVEIQKTVEIEKIVEVEKIVEKVVEVEKPCLKCSEFCKTCDEKDKKIAELERMKEDLLSDAKYVKESYDVLNRTVDSLKKTYSEIEKANCKMNATLMTKQSVINEYIEDCAKLKQELELEKIESERIKQLLLSYTTCDYLIDRVYPTVAGLEAFMKKEKEEDTSKTQSVKYNRCPPPIFESYSPKNPNEERVNKALNIKLKSEIIDELPDNIDVTFTASDTDHESELIKKVVDQVLDMDEGSKSESKSDSSSSSEKSPSSPVKRVYNKEFLLSKSNLNDESIKIAYILNDSHKLPEVLKLKRSKRFSN</sequence>
<dbReference type="EMBL" id="MNCJ02000318">
    <property type="protein sequence ID" value="KAF5813130.1"/>
    <property type="molecule type" value="Genomic_DNA"/>
</dbReference>
<feature type="coiled-coil region" evidence="1">
    <location>
        <begin position="73"/>
        <end position="163"/>
    </location>
</feature>
<keyword evidence="4" id="KW-1185">Reference proteome</keyword>
<evidence type="ECO:0000256" key="2">
    <source>
        <dbReference type="SAM" id="MobiDB-lite"/>
    </source>
</evidence>
<protein>
    <submittedName>
        <fullName evidence="3">Uncharacterized protein</fullName>
    </submittedName>
</protein>
<keyword evidence="1" id="KW-0175">Coiled coil</keyword>
<gene>
    <name evidence="3" type="ORF">HanXRQr2_Chr03g0094631</name>
</gene>
<feature type="region of interest" description="Disordered" evidence="2">
    <location>
        <begin position="271"/>
        <end position="296"/>
    </location>
</feature>
<reference evidence="3" key="2">
    <citation type="submission" date="2020-06" db="EMBL/GenBank/DDBJ databases">
        <title>Helianthus annuus Genome sequencing and assembly Release 2.</title>
        <authorList>
            <person name="Gouzy J."/>
            <person name="Langlade N."/>
            <person name="Munos S."/>
        </authorList>
    </citation>
    <scope>NUCLEOTIDE SEQUENCE</scope>
    <source>
        <tissue evidence="3">Leaves</tissue>
    </source>
</reference>
<evidence type="ECO:0000256" key="1">
    <source>
        <dbReference type="SAM" id="Coils"/>
    </source>
</evidence>
<name>A0A9K3JES1_HELAN</name>
<proteinExistence type="predicted"/>
<dbReference type="Proteomes" id="UP000215914">
    <property type="component" value="Unassembled WGS sequence"/>
</dbReference>
<dbReference type="Gramene" id="mRNA:HanXRQr2_Chr03g0094631">
    <property type="protein sequence ID" value="CDS:HanXRQr2_Chr03g0094631.1"/>
    <property type="gene ID" value="HanXRQr2_Chr03g0094631"/>
</dbReference>
<evidence type="ECO:0000313" key="3">
    <source>
        <dbReference type="EMBL" id="KAF5813130.1"/>
    </source>
</evidence>
<accession>A0A9K3JES1</accession>